<sequence length="78" mass="9053">MWGSFYKTGRVDECDKISRMYTHHPEGIKVAECVADCIYLARTKKDIGLIIESVKDVYGYNINQACDEIRQTNRFDET</sequence>
<evidence type="ECO:0000313" key="1">
    <source>
        <dbReference type="EMBL" id="MFC4666283.1"/>
    </source>
</evidence>
<comment type="caution">
    <text evidence="1">The sequence shown here is derived from an EMBL/GenBank/DDBJ whole genome shotgun (WGS) entry which is preliminary data.</text>
</comment>
<name>A0ABV9K8F5_9PORP</name>
<organism evidence="1 2">
    <name type="scientific">Falsiporphyromonas endometrii</name>
    <dbReference type="NCBI Taxonomy" id="1387297"/>
    <lineage>
        <taxon>Bacteria</taxon>
        <taxon>Pseudomonadati</taxon>
        <taxon>Bacteroidota</taxon>
        <taxon>Bacteroidia</taxon>
        <taxon>Bacteroidales</taxon>
        <taxon>Porphyromonadaceae</taxon>
        <taxon>Falsiporphyromonas</taxon>
    </lineage>
</organism>
<dbReference type="EMBL" id="JBHSGO010000189">
    <property type="protein sequence ID" value="MFC4666283.1"/>
    <property type="molecule type" value="Genomic_DNA"/>
</dbReference>
<gene>
    <name evidence="1" type="ORF">ACFO3G_06695</name>
</gene>
<proteinExistence type="predicted"/>
<reference evidence="2" key="1">
    <citation type="journal article" date="2019" name="Int. J. Syst. Evol. Microbiol.">
        <title>The Global Catalogue of Microorganisms (GCM) 10K type strain sequencing project: providing services to taxonomists for standard genome sequencing and annotation.</title>
        <authorList>
            <consortium name="The Broad Institute Genomics Platform"/>
            <consortium name="The Broad Institute Genome Sequencing Center for Infectious Disease"/>
            <person name="Wu L."/>
            <person name="Ma J."/>
        </authorList>
    </citation>
    <scope>NUCLEOTIDE SEQUENCE [LARGE SCALE GENOMIC DNA]</scope>
    <source>
        <strain evidence="2">CGMCC 4.7357</strain>
    </source>
</reference>
<keyword evidence="2" id="KW-1185">Reference proteome</keyword>
<accession>A0ABV9K8F5</accession>
<evidence type="ECO:0000313" key="2">
    <source>
        <dbReference type="Proteomes" id="UP001596020"/>
    </source>
</evidence>
<protein>
    <submittedName>
        <fullName evidence="1">Uncharacterized protein</fullName>
    </submittedName>
</protein>
<dbReference type="Proteomes" id="UP001596020">
    <property type="component" value="Unassembled WGS sequence"/>
</dbReference>